<dbReference type="UniPathway" id="UPA00031">
    <property type="reaction ID" value="UER00007"/>
</dbReference>
<name>A0A1L0AHJ4_9GAMM</name>
<dbReference type="CDD" id="cd11534">
    <property type="entry name" value="NTP-PPase_HisIE_like"/>
    <property type="match status" value="1"/>
</dbReference>
<comment type="subcellular location">
    <subcellularLocation>
        <location evidence="3 15">Cytoplasm</location>
    </subcellularLocation>
</comment>
<proteinExistence type="inferred from homology"/>
<dbReference type="Pfam" id="PF01503">
    <property type="entry name" value="PRA-PH"/>
    <property type="match status" value="1"/>
</dbReference>
<evidence type="ECO:0000256" key="4">
    <source>
        <dbReference type="ARBA" id="ARBA00005169"/>
    </source>
</evidence>
<dbReference type="NCBIfam" id="NF000768">
    <property type="entry name" value="PRK00051.1"/>
    <property type="match status" value="1"/>
</dbReference>
<dbReference type="InterPro" id="IPR021130">
    <property type="entry name" value="PRib-ATP_PPHydrolase-like"/>
</dbReference>
<evidence type="ECO:0000313" key="17">
    <source>
        <dbReference type="EMBL" id="SGZ12556.1"/>
    </source>
</evidence>
<evidence type="ECO:0000256" key="11">
    <source>
        <dbReference type="ARBA" id="ARBA00022801"/>
    </source>
</evidence>
<dbReference type="HAMAP" id="MF_01020">
    <property type="entry name" value="HisE"/>
    <property type="match status" value="1"/>
</dbReference>
<dbReference type="PANTHER" id="PTHR42945:SF9">
    <property type="entry name" value="HISTIDINE BIOSYNTHESIS BIFUNCTIONAL PROTEIN HISIE"/>
    <property type="match status" value="1"/>
</dbReference>
<feature type="region of interest" description="Phosphoribosyl-ATP pyrophosphohydrolase" evidence="15">
    <location>
        <begin position="116"/>
        <end position="204"/>
    </location>
</feature>
<keyword evidence="13 15" id="KW-0368">Histidine biosynthesis</keyword>
<keyword evidence="8 15" id="KW-0963">Cytoplasm</keyword>
<protein>
    <recommendedName>
        <fullName evidence="15">Histidine biosynthesis bifunctional protein HisIE</fullName>
    </recommendedName>
    <domain>
        <recommendedName>
            <fullName evidence="15">Phosphoribosyl-AMP cyclohydrolase</fullName>
            <shortName evidence="15">PRA-CH</shortName>
            <ecNumber evidence="15">3.5.4.19</ecNumber>
        </recommendedName>
    </domain>
    <domain>
        <recommendedName>
            <fullName evidence="15">Phosphoribosyl-ATP pyrophosphatase</fullName>
            <shortName evidence="15">PRA-PH</shortName>
            <ecNumber evidence="15">3.6.1.31</ecNumber>
        </recommendedName>
    </domain>
</protein>
<dbReference type="FunFam" id="3.10.20.810:FF:000001">
    <property type="entry name" value="Histidine biosynthesis bifunctional protein HisIE"/>
    <property type="match status" value="1"/>
</dbReference>
<gene>
    <name evidence="15" type="primary">hisI</name>
    <name evidence="15" type="synonym">hisIE</name>
    <name evidence="17" type="ORF">NVI5450_3853</name>
</gene>
<dbReference type="EMBL" id="FPLD01000102">
    <property type="protein sequence ID" value="SGZ12556.1"/>
    <property type="molecule type" value="Genomic_DNA"/>
</dbReference>
<sequence>MITNEQINQLDWKKVDGLMPAIIQDSVSGEVLMLGYMNEEALTTTRELGKVTFFSRTKQRLWTKGESSENYLLVQEITKDCDHDALLITAKPCGPTCHLGTESCFVTENKPALTFIAQLDKVLEQRKTADPEESYTASLFARGTKRCAQKVGEEGVEVALAAVAKDRDELVNESSDLLYHLLVLLQKEDVPLTEVVQCLENRHK</sequence>
<dbReference type="Gene3D" id="3.10.20.810">
    <property type="entry name" value="Phosphoribosyl-AMP cyclohydrolase"/>
    <property type="match status" value="1"/>
</dbReference>
<evidence type="ECO:0000256" key="7">
    <source>
        <dbReference type="ARBA" id="ARBA00008299"/>
    </source>
</evidence>
<evidence type="ECO:0000256" key="1">
    <source>
        <dbReference type="ARBA" id="ARBA00000024"/>
    </source>
</evidence>
<evidence type="ECO:0000256" key="3">
    <source>
        <dbReference type="ARBA" id="ARBA00004496"/>
    </source>
</evidence>
<dbReference type="RefSeq" id="WP_075497887.1">
    <property type="nucleotide sequence ID" value="NZ_CAWRBC010000118.1"/>
</dbReference>
<comment type="similarity">
    <text evidence="7 15">In the N-terminal section; belongs to the PRA-CH family.</text>
</comment>
<comment type="pathway">
    <text evidence="5 15">Amino-acid biosynthesis; L-histidine biosynthesis; L-histidine from 5-phospho-alpha-D-ribose 1-diphosphate: step 2/9.</text>
</comment>
<evidence type="ECO:0000259" key="16">
    <source>
        <dbReference type="Pfam" id="PF01502"/>
    </source>
</evidence>
<evidence type="ECO:0000256" key="2">
    <source>
        <dbReference type="ARBA" id="ARBA00001460"/>
    </source>
</evidence>
<evidence type="ECO:0000313" key="18">
    <source>
        <dbReference type="Proteomes" id="UP000183794"/>
    </source>
</evidence>
<evidence type="ECO:0000256" key="14">
    <source>
        <dbReference type="ARBA" id="ARBA00023268"/>
    </source>
</evidence>
<dbReference type="SUPFAM" id="SSF101386">
    <property type="entry name" value="all-alpha NTP pyrophosphatases"/>
    <property type="match status" value="1"/>
</dbReference>
<dbReference type="Gene3D" id="1.10.287.1080">
    <property type="entry name" value="MazG-like"/>
    <property type="match status" value="1"/>
</dbReference>
<feature type="domain" description="Phosphoribosyl-AMP cyclohydrolase" evidence="16">
    <location>
        <begin position="33"/>
        <end position="105"/>
    </location>
</feature>
<dbReference type="Pfam" id="PF01502">
    <property type="entry name" value="PRA-CH"/>
    <property type="match status" value="1"/>
</dbReference>
<organism evidence="17 18">
    <name type="scientific">Moritella viscosa</name>
    <dbReference type="NCBI Taxonomy" id="80854"/>
    <lineage>
        <taxon>Bacteria</taxon>
        <taxon>Pseudomonadati</taxon>
        <taxon>Pseudomonadota</taxon>
        <taxon>Gammaproteobacteria</taxon>
        <taxon>Alteromonadales</taxon>
        <taxon>Moritellaceae</taxon>
        <taxon>Moritella</taxon>
    </lineage>
</organism>
<evidence type="ECO:0000256" key="10">
    <source>
        <dbReference type="ARBA" id="ARBA00022741"/>
    </source>
</evidence>
<dbReference type="AlphaFoldDB" id="A0A1L0AHJ4"/>
<keyword evidence="14 15" id="KW-0511">Multifunctional enzyme</keyword>
<keyword evidence="10 15" id="KW-0547">Nucleotide-binding</keyword>
<dbReference type="HAMAP" id="MF_01019">
    <property type="entry name" value="HisIE"/>
    <property type="match status" value="1"/>
</dbReference>
<evidence type="ECO:0000256" key="9">
    <source>
        <dbReference type="ARBA" id="ARBA00022605"/>
    </source>
</evidence>
<dbReference type="InterPro" id="IPR038019">
    <property type="entry name" value="PRib_AMP_CycHydrolase_sf"/>
</dbReference>
<accession>A0A1L0AHJ4</accession>
<dbReference type="GO" id="GO:0004636">
    <property type="term" value="F:phosphoribosyl-ATP diphosphatase activity"/>
    <property type="evidence" value="ECO:0007669"/>
    <property type="project" value="UniProtKB-UniRule"/>
</dbReference>
<dbReference type="EC" id="3.5.4.19" evidence="15"/>
<dbReference type="Proteomes" id="UP000183794">
    <property type="component" value="Unassembled WGS sequence"/>
</dbReference>
<keyword evidence="12 15" id="KW-0067">ATP-binding</keyword>
<dbReference type="GO" id="GO:0005524">
    <property type="term" value="F:ATP binding"/>
    <property type="evidence" value="ECO:0007669"/>
    <property type="project" value="UniProtKB-KW"/>
</dbReference>
<dbReference type="GO" id="GO:0004635">
    <property type="term" value="F:phosphoribosyl-AMP cyclohydrolase activity"/>
    <property type="evidence" value="ECO:0007669"/>
    <property type="project" value="UniProtKB-UniRule"/>
</dbReference>
<evidence type="ECO:0000256" key="5">
    <source>
        <dbReference type="ARBA" id="ARBA00005204"/>
    </source>
</evidence>
<dbReference type="FunFam" id="1.10.287.1080:FF:000002">
    <property type="entry name" value="Histidine biosynthesis bifunctional protein HisIE"/>
    <property type="match status" value="1"/>
</dbReference>
<comment type="pathway">
    <text evidence="4 15">Amino-acid biosynthesis; L-histidine biosynthesis; L-histidine from 5-phospho-alpha-D-ribose 1-diphosphate: step 3/9.</text>
</comment>
<dbReference type="EC" id="3.6.1.31" evidence="15"/>
<feature type="region of interest" description="Phosphoribosyl-AMP cyclohydrolase" evidence="15">
    <location>
        <begin position="1"/>
        <end position="115"/>
    </location>
</feature>
<evidence type="ECO:0000256" key="15">
    <source>
        <dbReference type="HAMAP-Rule" id="MF_01019"/>
    </source>
</evidence>
<evidence type="ECO:0000256" key="8">
    <source>
        <dbReference type="ARBA" id="ARBA00022490"/>
    </source>
</evidence>
<dbReference type="OrthoDB" id="9795769at2"/>
<dbReference type="PANTHER" id="PTHR42945">
    <property type="entry name" value="HISTIDINE BIOSYNTHESIS BIFUNCTIONAL PROTEIN"/>
    <property type="match status" value="1"/>
</dbReference>
<dbReference type="NCBIfam" id="TIGR03188">
    <property type="entry name" value="histidine_hisI"/>
    <property type="match status" value="1"/>
</dbReference>
<comment type="similarity">
    <text evidence="6 15">In the C-terminal section; belongs to the PRA-PH family.</text>
</comment>
<evidence type="ECO:0000256" key="12">
    <source>
        <dbReference type="ARBA" id="ARBA00022840"/>
    </source>
</evidence>
<reference evidence="17 18" key="1">
    <citation type="submission" date="2016-11" db="EMBL/GenBank/DDBJ databases">
        <authorList>
            <person name="Jaros S."/>
            <person name="Januszkiewicz K."/>
            <person name="Wedrychowicz H."/>
        </authorList>
    </citation>
    <scope>NUCLEOTIDE SEQUENCE [LARGE SCALE GENOMIC DNA]</scope>
    <source>
        <strain evidence="17">NVI 5450</strain>
    </source>
</reference>
<dbReference type="InterPro" id="IPR002496">
    <property type="entry name" value="PRib_AMP_CycHydrolase_dom"/>
</dbReference>
<dbReference type="GO" id="GO:0000105">
    <property type="term" value="P:L-histidine biosynthetic process"/>
    <property type="evidence" value="ECO:0007669"/>
    <property type="project" value="UniProtKB-UniRule"/>
</dbReference>
<comment type="catalytic activity">
    <reaction evidence="2 15">
        <text>1-(5-phospho-beta-D-ribosyl)-ATP + H2O = 1-(5-phospho-beta-D-ribosyl)-5'-AMP + diphosphate + H(+)</text>
        <dbReference type="Rhea" id="RHEA:22828"/>
        <dbReference type="ChEBI" id="CHEBI:15377"/>
        <dbReference type="ChEBI" id="CHEBI:15378"/>
        <dbReference type="ChEBI" id="CHEBI:33019"/>
        <dbReference type="ChEBI" id="CHEBI:59457"/>
        <dbReference type="ChEBI" id="CHEBI:73183"/>
        <dbReference type="EC" id="3.6.1.31"/>
    </reaction>
</comment>
<dbReference type="NCBIfam" id="NF002747">
    <property type="entry name" value="PRK02759.1"/>
    <property type="match status" value="1"/>
</dbReference>
<comment type="catalytic activity">
    <reaction evidence="1 15">
        <text>1-(5-phospho-beta-D-ribosyl)-5'-AMP + H2O = 1-(5-phospho-beta-D-ribosyl)-5-[(5-phospho-beta-D-ribosylamino)methylideneamino]imidazole-4-carboxamide</text>
        <dbReference type="Rhea" id="RHEA:20049"/>
        <dbReference type="ChEBI" id="CHEBI:15377"/>
        <dbReference type="ChEBI" id="CHEBI:58435"/>
        <dbReference type="ChEBI" id="CHEBI:59457"/>
        <dbReference type="EC" id="3.5.4.19"/>
    </reaction>
</comment>
<evidence type="ECO:0000256" key="13">
    <source>
        <dbReference type="ARBA" id="ARBA00023102"/>
    </source>
</evidence>
<evidence type="ECO:0000256" key="6">
    <source>
        <dbReference type="ARBA" id="ARBA00007731"/>
    </source>
</evidence>
<dbReference type="GO" id="GO:0005737">
    <property type="term" value="C:cytoplasm"/>
    <property type="evidence" value="ECO:0007669"/>
    <property type="project" value="UniProtKB-SubCell"/>
</dbReference>
<dbReference type="InterPro" id="IPR023019">
    <property type="entry name" value="His_synth_HisIE"/>
</dbReference>
<dbReference type="InterPro" id="IPR008179">
    <property type="entry name" value="HisE"/>
</dbReference>
<keyword evidence="9 15" id="KW-0028">Amino-acid biosynthesis</keyword>
<keyword evidence="11 15" id="KW-0378">Hydrolase</keyword>
<dbReference type="SUPFAM" id="SSF141734">
    <property type="entry name" value="HisI-like"/>
    <property type="match status" value="1"/>
</dbReference>